<evidence type="ECO:0000256" key="5">
    <source>
        <dbReference type="ARBA" id="ARBA00023235"/>
    </source>
</evidence>
<dbReference type="Pfam" id="PF00408">
    <property type="entry name" value="PGM_PMM_IV"/>
    <property type="match status" value="1"/>
</dbReference>
<organism evidence="9">
    <name type="scientific">marine sediment metagenome</name>
    <dbReference type="NCBI Taxonomy" id="412755"/>
    <lineage>
        <taxon>unclassified sequences</taxon>
        <taxon>metagenomes</taxon>
        <taxon>ecological metagenomes</taxon>
    </lineage>
</organism>
<dbReference type="InterPro" id="IPR005846">
    <property type="entry name" value="A-D-PHexomutase_a/b/a-III"/>
</dbReference>
<evidence type="ECO:0000256" key="4">
    <source>
        <dbReference type="ARBA" id="ARBA00022842"/>
    </source>
</evidence>
<feature type="domain" description="Alpha-D-phosphohexomutase alpha/beta/alpha" evidence="7">
    <location>
        <begin position="1"/>
        <end position="39"/>
    </location>
</feature>
<dbReference type="InterPro" id="IPR005843">
    <property type="entry name" value="A-D-PHexomutase_C"/>
</dbReference>
<evidence type="ECO:0000256" key="2">
    <source>
        <dbReference type="ARBA" id="ARBA00022553"/>
    </source>
</evidence>
<feature type="domain" description="Alpha-D-phosphohexomutase C-terminal" evidence="6">
    <location>
        <begin position="197"/>
        <end position="240"/>
    </location>
</feature>
<dbReference type="InterPro" id="IPR005845">
    <property type="entry name" value="A-D-PHexomutase_a/b/a-II"/>
</dbReference>
<proteinExistence type="predicted"/>
<evidence type="ECO:0000256" key="3">
    <source>
        <dbReference type="ARBA" id="ARBA00022723"/>
    </source>
</evidence>
<keyword evidence="2" id="KW-0597">Phosphoprotein</keyword>
<comment type="cofactor">
    <cofactor evidence="1">
        <name>Mg(2+)</name>
        <dbReference type="ChEBI" id="CHEBI:18420"/>
    </cofactor>
</comment>
<dbReference type="Pfam" id="PF02880">
    <property type="entry name" value="PGM_PMM_III"/>
    <property type="match status" value="1"/>
</dbReference>
<keyword evidence="3" id="KW-0479">Metal-binding</keyword>
<dbReference type="Gene3D" id="3.30.310.50">
    <property type="entry name" value="Alpha-D-phosphohexomutase, C-terminal domain"/>
    <property type="match status" value="1"/>
</dbReference>
<feature type="non-terminal residue" evidence="9">
    <location>
        <position position="1"/>
    </location>
</feature>
<feature type="domain" description="Alpha-D-phosphohexomutase alpha/beta/alpha" evidence="8">
    <location>
        <begin position="44"/>
        <end position="151"/>
    </location>
</feature>
<sequence length="249" mass="27971">EPIEENLEDLKRTVIKEGADLGVATDGDADRLGIVDNEGRYLTPHQVFSLLLLYLVEKKNLRGGIVKTVSLGYQPERIAREFNLSLDEVPVGFKYVCDKMQEKDILFGGEESGGYGFRGYLMERDGILSGLLFLEMITRIGSPLSAILKHMEDRFGASFFKRIDFAEAKVNKPEMIKKLSSPPYSTLGGIPIRRTKTIDGVKFFMEDDSWLLIRPSGTEPKVRVYAEASSQSQLDRIIEEGVKMAREAI</sequence>
<keyword evidence="5" id="KW-0413">Isomerase</keyword>
<evidence type="ECO:0000259" key="7">
    <source>
        <dbReference type="Pfam" id="PF02879"/>
    </source>
</evidence>
<gene>
    <name evidence="9" type="ORF">S06H3_31539</name>
</gene>
<protein>
    <recommendedName>
        <fullName evidence="10">Alpha-D-phosphohexomutase alpha/beta/alpha domain-containing protein</fullName>
    </recommendedName>
</protein>
<name>X1MWP7_9ZZZZ</name>
<dbReference type="PANTHER" id="PTHR43771:SF1">
    <property type="entry name" value="PHOSPHOMANNOMUTASE"/>
    <property type="match status" value="1"/>
</dbReference>
<evidence type="ECO:0000259" key="8">
    <source>
        <dbReference type="Pfam" id="PF02880"/>
    </source>
</evidence>
<dbReference type="SUPFAM" id="SSF55957">
    <property type="entry name" value="Phosphoglucomutase, C-terminal domain"/>
    <property type="match status" value="1"/>
</dbReference>
<comment type="caution">
    <text evidence="9">The sequence shown here is derived from an EMBL/GenBank/DDBJ whole genome shotgun (WGS) entry which is preliminary data.</text>
</comment>
<dbReference type="Gene3D" id="3.40.120.10">
    <property type="entry name" value="Alpha-D-Glucose-1,6-Bisphosphate, subunit A, domain 3"/>
    <property type="match status" value="2"/>
</dbReference>
<dbReference type="GO" id="GO:0046872">
    <property type="term" value="F:metal ion binding"/>
    <property type="evidence" value="ECO:0007669"/>
    <property type="project" value="UniProtKB-KW"/>
</dbReference>
<accession>X1MWP7</accession>
<reference evidence="9" key="1">
    <citation type="journal article" date="2014" name="Front. Microbiol.">
        <title>High frequency of phylogenetically diverse reductive dehalogenase-homologous genes in deep subseafloor sedimentary metagenomes.</title>
        <authorList>
            <person name="Kawai M."/>
            <person name="Futagami T."/>
            <person name="Toyoda A."/>
            <person name="Takaki Y."/>
            <person name="Nishi S."/>
            <person name="Hori S."/>
            <person name="Arai W."/>
            <person name="Tsubouchi T."/>
            <person name="Morono Y."/>
            <person name="Uchiyama I."/>
            <person name="Ito T."/>
            <person name="Fujiyama A."/>
            <person name="Inagaki F."/>
            <person name="Takami H."/>
        </authorList>
    </citation>
    <scope>NUCLEOTIDE SEQUENCE</scope>
    <source>
        <strain evidence="9">Expedition CK06-06</strain>
    </source>
</reference>
<dbReference type="AlphaFoldDB" id="X1MWP7"/>
<dbReference type="EMBL" id="BARV01018686">
    <property type="protein sequence ID" value="GAI22436.1"/>
    <property type="molecule type" value="Genomic_DNA"/>
</dbReference>
<dbReference type="GO" id="GO:0005975">
    <property type="term" value="P:carbohydrate metabolic process"/>
    <property type="evidence" value="ECO:0007669"/>
    <property type="project" value="InterPro"/>
</dbReference>
<evidence type="ECO:0008006" key="10">
    <source>
        <dbReference type="Google" id="ProtNLM"/>
    </source>
</evidence>
<keyword evidence="4" id="KW-0460">Magnesium</keyword>
<dbReference type="PANTHER" id="PTHR43771">
    <property type="entry name" value="PHOSPHOMANNOMUTASE"/>
    <property type="match status" value="1"/>
</dbReference>
<evidence type="ECO:0000259" key="6">
    <source>
        <dbReference type="Pfam" id="PF00408"/>
    </source>
</evidence>
<evidence type="ECO:0000256" key="1">
    <source>
        <dbReference type="ARBA" id="ARBA00001946"/>
    </source>
</evidence>
<dbReference type="GO" id="GO:0016868">
    <property type="term" value="F:intramolecular phosphotransferase activity"/>
    <property type="evidence" value="ECO:0007669"/>
    <property type="project" value="InterPro"/>
</dbReference>
<dbReference type="SUPFAM" id="SSF53738">
    <property type="entry name" value="Phosphoglucomutase, first 3 domains"/>
    <property type="match status" value="2"/>
</dbReference>
<dbReference type="InterPro" id="IPR036900">
    <property type="entry name" value="A-D-PHexomutase_C_sf"/>
</dbReference>
<dbReference type="Pfam" id="PF02879">
    <property type="entry name" value="PGM_PMM_II"/>
    <property type="match status" value="1"/>
</dbReference>
<evidence type="ECO:0000313" key="9">
    <source>
        <dbReference type="EMBL" id="GAI22436.1"/>
    </source>
</evidence>
<dbReference type="InterPro" id="IPR016055">
    <property type="entry name" value="A-D-PHexomutase_a/b/a-I/II/III"/>
</dbReference>